<dbReference type="Gene3D" id="1.10.1220.10">
    <property type="entry name" value="Met repressor-like"/>
    <property type="match status" value="1"/>
</dbReference>
<name>A0A931HF15_9SPHN</name>
<dbReference type="EMBL" id="JADZGI010000002">
    <property type="protein sequence ID" value="MBH0114213.1"/>
    <property type="molecule type" value="Genomic_DNA"/>
</dbReference>
<feature type="domain" description="Arc-like DNA binding" evidence="1">
    <location>
        <begin position="1"/>
        <end position="29"/>
    </location>
</feature>
<gene>
    <name evidence="2" type="ORF">I5E68_14810</name>
</gene>
<dbReference type="InterPro" id="IPR013321">
    <property type="entry name" value="Arc_rbn_hlx_hlx"/>
</dbReference>
<sequence length="40" mass="4649">MPRDLHDSIRRRAASNQRSMNSEIVFALREYEQKASSRAA</sequence>
<dbReference type="InterPro" id="IPR005569">
    <property type="entry name" value="Arc_DNA-bd_dom"/>
</dbReference>
<evidence type="ECO:0000313" key="2">
    <source>
        <dbReference type="EMBL" id="MBH0114213.1"/>
    </source>
</evidence>
<proteinExistence type="predicted"/>
<dbReference type="InterPro" id="IPR010985">
    <property type="entry name" value="Ribbon_hlx_hlx"/>
</dbReference>
<dbReference type="SUPFAM" id="SSF47598">
    <property type="entry name" value="Ribbon-helix-helix"/>
    <property type="match status" value="1"/>
</dbReference>
<dbReference type="Proteomes" id="UP000617634">
    <property type="component" value="Unassembled WGS sequence"/>
</dbReference>
<keyword evidence="2" id="KW-0238">DNA-binding</keyword>
<protein>
    <submittedName>
        <fullName evidence="2">Arc family DNA-binding protein</fullName>
    </submittedName>
</protein>
<dbReference type="Pfam" id="PF03869">
    <property type="entry name" value="Arc"/>
    <property type="match status" value="1"/>
</dbReference>
<reference evidence="2" key="1">
    <citation type="submission" date="2020-11" db="EMBL/GenBank/DDBJ databases">
        <title>Novosphingobium aureum sp. nov., a marine bacterium isolated from sediment of a salt flat.</title>
        <authorList>
            <person name="Yoo Y."/>
            <person name="Kim J.-J."/>
        </authorList>
    </citation>
    <scope>NUCLEOTIDE SEQUENCE</scope>
    <source>
        <strain evidence="2">YJ-S2-02</strain>
    </source>
</reference>
<organism evidence="2 3">
    <name type="scientific">Novosphingobium aureum</name>
    <dbReference type="NCBI Taxonomy" id="2792964"/>
    <lineage>
        <taxon>Bacteria</taxon>
        <taxon>Pseudomonadati</taxon>
        <taxon>Pseudomonadota</taxon>
        <taxon>Alphaproteobacteria</taxon>
        <taxon>Sphingomonadales</taxon>
        <taxon>Sphingomonadaceae</taxon>
        <taxon>Novosphingobium</taxon>
    </lineage>
</organism>
<evidence type="ECO:0000259" key="1">
    <source>
        <dbReference type="Pfam" id="PF03869"/>
    </source>
</evidence>
<comment type="caution">
    <text evidence="2">The sequence shown here is derived from an EMBL/GenBank/DDBJ whole genome shotgun (WGS) entry which is preliminary data.</text>
</comment>
<dbReference type="GO" id="GO:0003677">
    <property type="term" value="F:DNA binding"/>
    <property type="evidence" value="ECO:0007669"/>
    <property type="project" value="UniProtKB-KW"/>
</dbReference>
<dbReference type="GO" id="GO:0006355">
    <property type="term" value="P:regulation of DNA-templated transcription"/>
    <property type="evidence" value="ECO:0007669"/>
    <property type="project" value="InterPro"/>
</dbReference>
<dbReference type="AlphaFoldDB" id="A0A931HF15"/>
<accession>A0A931HF15</accession>
<evidence type="ECO:0000313" key="3">
    <source>
        <dbReference type="Proteomes" id="UP000617634"/>
    </source>
</evidence>
<keyword evidence="3" id="KW-1185">Reference proteome</keyword>